<name>A0ABV6ZWP6_9PROT</name>
<keyword evidence="1" id="KW-0472">Membrane</keyword>
<feature type="transmembrane region" description="Helical" evidence="1">
    <location>
        <begin position="378"/>
        <end position="399"/>
    </location>
</feature>
<dbReference type="RefSeq" id="WP_343165731.1">
    <property type="nucleotide sequence ID" value="NZ_JBHRSV010000009.1"/>
</dbReference>
<feature type="transmembrane region" description="Helical" evidence="1">
    <location>
        <begin position="21"/>
        <end position="45"/>
    </location>
</feature>
<comment type="caution">
    <text evidence="2">The sequence shown here is derived from an EMBL/GenBank/DDBJ whole genome shotgun (WGS) entry which is preliminary data.</text>
</comment>
<feature type="transmembrane region" description="Helical" evidence="1">
    <location>
        <begin position="406"/>
        <end position="423"/>
    </location>
</feature>
<keyword evidence="1" id="KW-1133">Transmembrane helix</keyword>
<sequence length="469" mass="50798">MTDHSVQTGQTRIDRSRSMGLKLILVGALVVLLGAPLALVNLLAWERANRAETVSAEVGAAYGGAQEMRGPFLVLPYTIDREMEVRDANGRTRREMRTVTETIVLSPDTLHLTGALETRILHRAIYDVPVYEAGLEMAGRFDTGAASGVLPEGGTIDWPGARMIYAVSDLRGIGEDFRFTLSGRRTLRFEPQSDFDRLGPDGSAWRGMAAPVANLRPGEAFDFEGALQISGAGRFALLASGRETTADMTSDWPHPGFDGQYLPDTREIGSEGFTASWRVPYLARGVPAAWVEGRGFTLGQASTALFAVNLVTPADGYAQVSRSLKYALLFLAFTLLMFFLIEANGERPVHAAQYGLIGLAQVVFYLLLLAMSEHLGVWAAYGVAALATITLTAGYALTIFRSQPRAMVTFAGLTLTYLVQFVLVLVEDYALLIGSGLVFIALAATMFMTRKVDWYGMTASVEGKTSPAI</sequence>
<keyword evidence="3" id="KW-1185">Reference proteome</keyword>
<dbReference type="PANTHER" id="PTHR30092:SF0">
    <property type="entry name" value="INNER MEMBRANE PROTEIN CRED"/>
    <property type="match status" value="1"/>
</dbReference>
<feature type="transmembrane region" description="Helical" evidence="1">
    <location>
        <begin position="323"/>
        <end position="341"/>
    </location>
</feature>
<proteinExistence type="predicted"/>
<feature type="transmembrane region" description="Helical" evidence="1">
    <location>
        <begin position="353"/>
        <end position="372"/>
    </location>
</feature>
<evidence type="ECO:0000313" key="3">
    <source>
        <dbReference type="Proteomes" id="UP001595379"/>
    </source>
</evidence>
<organism evidence="2 3">
    <name type="scientific">Hyphobacterium vulgare</name>
    <dbReference type="NCBI Taxonomy" id="1736751"/>
    <lineage>
        <taxon>Bacteria</taxon>
        <taxon>Pseudomonadati</taxon>
        <taxon>Pseudomonadota</taxon>
        <taxon>Alphaproteobacteria</taxon>
        <taxon>Maricaulales</taxon>
        <taxon>Maricaulaceae</taxon>
        <taxon>Hyphobacterium</taxon>
    </lineage>
</organism>
<dbReference type="Pfam" id="PF06123">
    <property type="entry name" value="CreD"/>
    <property type="match status" value="1"/>
</dbReference>
<protein>
    <submittedName>
        <fullName evidence="2">Cell envelope integrity protein CreD</fullName>
    </submittedName>
</protein>
<dbReference type="InterPro" id="IPR010364">
    <property type="entry name" value="Uncharacterised_IM_CreD"/>
</dbReference>
<reference evidence="3" key="1">
    <citation type="journal article" date="2019" name="Int. J. Syst. Evol. Microbiol.">
        <title>The Global Catalogue of Microorganisms (GCM) 10K type strain sequencing project: providing services to taxonomists for standard genome sequencing and annotation.</title>
        <authorList>
            <consortium name="The Broad Institute Genomics Platform"/>
            <consortium name="The Broad Institute Genome Sequencing Center for Infectious Disease"/>
            <person name="Wu L."/>
            <person name="Ma J."/>
        </authorList>
    </citation>
    <scope>NUCLEOTIDE SEQUENCE [LARGE SCALE GENOMIC DNA]</scope>
    <source>
        <strain evidence="3">KCTC 52487</strain>
    </source>
</reference>
<accession>A0ABV6ZWP6</accession>
<dbReference type="EMBL" id="JBHRSV010000009">
    <property type="protein sequence ID" value="MFC2925813.1"/>
    <property type="molecule type" value="Genomic_DNA"/>
</dbReference>
<dbReference type="PIRSF" id="PIRSF004548">
    <property type="entry name" value="CreD"/>
    <property type="match status" value="1"/>
</dbReference>
<dbReference type="PANTHER" id="PTHR30092">
    <property type="entry name" value="INNER MEMBRANE PROTEIN CRED"/>
    <property type="match status" value="1"/>
</dbReference>
<dbReference type="NCBIfam" id="NF008712">
    <property type="entry name" value="PRK11715.1-1"/>
    <property type="match status" value="1"/>
</dbReference>
<evidence type="ECO:0000313" key="2">
    <source>
        <dbReference type="EMBL" id="MFC2925813.1"/>
    </source>
</evidence>
<gene>
    <name evidence="2" type="primary">creD</name>
    <name evidence="2" type="ORF">ACFOOR_06815</name>
</gene>
<keyword evidence="1" id="KW-0812">Transmembrane</keyword>
<dbReference type="Proteomes" id="UP001595379">
    <property type="component" value="Unassembled WGS sequence"/>
</dbReference>
<evidence type="ECO:0000256" key="1">
    <source>
        <dbReference type="SAM" id="Phobius"/>
    </source>
</evidence>
<feature type="transmembrane region" description="Helical" evidence="1">
    <location>
        <begin position="429"/>
        <end position="448"/>
    </location>
</feature>